<evidence type="ECO:0000256" key="5">
    <source>
        <dbReference type="ARBA" id="ARBA00023136"/>
    </source>
</evidence>
<dbReference type="AlphaFoldDB" id="A0AA48GTY1"/>
<dbReference type="PANTHER" id="PTHR30213:SF1">
    <property type="entry name" value="INNER MEMBRANE PROTEIN YHJD"/>
    <property type="match status" value="1"/>
</dbReference>
<sequence length="279" mass="28228">MRPRLHAVPSLQRLASLLGEAGRAWLRHRAQSRGAALAYYALFSLSPLLVLLLAAAGRVLGPHAARGEVFARLEGLLGPAGARAAESVVLDANLPGAGAVAAPVALALLLLGATTVFAELKDCLDEVWDCGPRAPRGLLGALRGRFLALAAVGALGLLLAASVALSAGLALLGPAAPRAAPFLARGLSLALLGTLVAVLYRLLPACGPAWGDAAKGACLTLALAAAAARLLEAYLARGALQSTFGAAGSLAAFLLWVYGMAQVFLLGAEFARALGAGRR</sequence>
<protein>
    <submittedName>
        <fullName evidence="7">Membrane protein</fullName>
    </submittedName>
</protein>
<evidence type="ECO:0000256" key="1">
    <source>
        <dbReference type="ARBA" id="ARBA00004651"/>
    </source>
</evidence>
<dbReference type="RefSeq" id="WP_243334678.1">
    <property type="nucleotide sequence ID" value="NZ_AP027081.1"/>
</dbReference>
<evidence type="ECO:0000256" key="4">
    <source>
        <dbReference type="ARBA" id="ARBA00022989"/>
    </source>
</evidence>
<reference evidence="7" key="1">
    <citation type="journal article" date="2023" name="Int. J. Syst. Evol. Microbiol.">
        <title>Mesoterricola silvestris gen. nov., sp. nov., Mesoterricola sediminis sp. nov., Geothrix oryzae sp. nov., Geothrix edaphica sp. nov., Geothrix rubra sp. nov., and Geothrix limicola sp. nov., six novel members of Acidobacteriota isolated from soils.</title>
        <authorList>
            <person name="Itoh H."/>
            <person name="Sugisawa Y."/>
            <person name="Mise K."/>
            <person name="Xu Z."/>
            <person name="Kuniyasu M."/>
            <person name="Ushijima N."/>
            <person name="Kawano K."/>
            <person name="Kobayashi E."/>
            <person name="Shiratori Y."/>
            <person name="Masuda Y."/>
            <person name="Senoo K."/>
        </authorList>
    </citation>
    <scope>NUCLEOTIDE SEQUENCE</scope>
    <source>
        <strain evidence="7">W786</strain>
    </source>
</reference>
<dbReference type="InterPro" id="IPR017039">
    <property type="entry name" value="Virul_fac_BrkB"/>
</dbReference>
<proteinExistence type="predicted"/>
<gene>
    <name evidence="7" type="primary">brkB</name>
    <name evidence="7" type="ORF">METESE_10970</name>
</gene>
<evidence type="ECO:0000256" key="2">
    <source>
        <dbReference type="ARBA" id="ARBA00022475"/>
    </source>
</evidence>
<evidence type="ECO:0000313" key="7">
    <source>
        <dbReference type="EMBL" id="BDU76139.1"/>
    </source>
</evidence>
<evidence type="ECO:0000256" key="3">
    <source>
        <dbReference type="ARBA" id="ARBA00022692"/>
    </source>
</evidence>
<accession>A0AA48GTY1</accession>
<dbReference type="Proteomes" id="UP001228113">
    <property type="component" value="Chromosome"/>
</dbReference>
<name>A0AA48GTY1_9BACT</name>
<dbReference type="EMBL" id="AP027081">
    <property type="protein sequence ID" value="BDU76139.1"/>
    <property type="molecule type" value="Genomic_DNA"/>
</dbReference>
<feature type="transmembrane region" description="Helical" evidence="6">
    <location>
        <begin position="251"/>
        <end position="271"/>
    </location>
</feature>
<evidence type="ECO:0000256" key="6">
    <source>
        <dbReference type="SAM" id="Phobius"/>
    </source>
</evidence>
<feature type="transmembrane region" description="Helical" evidence="6">
    <location>
        <begin position="214"/>
        <end position="231"/>
    </location>
</feature>
<organism evidence="7 8">
    <name type="scientific">Mesoterricola sediminis</name>
    <dbReference type="NCBI Taxonomy" id="2927980"/>
    <lineage>
        <taxon>Bacteria</taxon>
        <taxon>Pseudomonadati</taxon>
        <taxon>Acidobacteriota</taxon>
        <taxon>Holophagae</taxon>
        <taxon>Holophagales</taxon>
        <taxon>Holophagaceae</taxon>
        <taxon>Mesoterricola</taxon>
    </lineage>
</organism>
<comment type="subcellular location">
    <subcellularLocation>
        <location evidence="1">Cell membrane</location>
        <topology evidence="1">Multi-pass membrane protein</topology>
    </subcellularLocation>
</comment>
<keyword evidence="4 6" id="KW-1133">Transmembrane helix</keyword>
<dbReference type="Pfam" id="PF03631">
    <property type="entry name" value="Virul_fac_BrkB"/>
    <property type="match status" value="1"/>
</dbReference>
<feature type="transmembrane region" description="Helical" evidence="6">
    <location>
        <begin position="37"/>
        <end position="56"/>
    </location>
</feature>
<keyword evidence="3 6" id="KW-0812">Transmembrane</keyword>
<dbReference type="KEGG" id="msea:METESE_10970"/>
<keyword evidence="8" id="KW-1185">Reference proteome</keyword>
<dbReference type="GO" id="GO:0005886">
    <property type="term" value="C:plasma membrane"/>
    <property type="evidence" value="ECO:0007669"/>
    <property type="project" value="UniProtKB-SubCell"/>
</dbReference>
<keyword evidence="2" id="KW-1003">Cell membrane</keyword>
<feature type="transmembrane region" description="Helical" evidence="6">
    <location>
        <begin position="146"/>
        <end position="170"/>
    </location>
</feature>
<dbReference type="PIRSF" id="PIRSF035875">
    <property type="entry name" value="RNase_BN"/>
    <property type="match status" value="1"/>
</dbReference>
<feature type="transmembrane region" description="Helical" evidence="6">
    <location>
        <begin position="97"/>
        <end position="118"/>
    </location>
</feature>
<keyword evidence="5 6" id="KW-0472">Membrane</keyword>
<evidence type="ECO:0000313" key="8">
    <source>
        <dbReference type="Proteomes" id="UP001228113"/>
    </source>
</evidence>
<dbReference type="PANTHER" id="PTHR30213">
    <property type="entry name" value="INNER MEMBRANE PROTEIN YHJD"/>
    <property type="match status" value="1"/>
</dbReference>
<feature type="transmembrane region" description="Helical" evidence="6">
    <location>
        <begin position="182"/>
        <end position="202"/>
    </location>
</feature>